<name>A0A151WFJ6_9HYME</name>
<dbReference type="AlphaFoldDB" id="A0A151WFJ6"/>
<gene>
    <name evidence="2" type="ORF">ALC60_14342</name>
</gene>
<sequence length="139" mass="15531">MHLAYYRELSLFAAGVLAAECRWCLNDIEINERKTKLALRRFRKRLGTERGRNWLTLKPFRGRMAGGITRLASSHAHVCTPPPRSNVGSRVISGSSVPGVHARDAKKTQRKKLGELPMRARVAMSLLGGFCNESSHVFS</sequence>
<feature type="chain" id="PRO_5007591196" evidence="1">
    <location>
        <begin position="19"/>
        <end position="139"/>
    </location>
</feature>
<keyword evidence="1" id="KW-0732">Signal</keyword>
<dbReference type="EMBL" id="KQ983211">
    <property type="protein sequence ID" value="KYQ46593.1"/>
    <property type="molecule type" value="Genomic_DNA"/>
</dbReference>
<accession>A0A151WFJ6</accession>
<organism evidence="2 3">
    <name type="scientific">Mycetomoellerius zeteki</name>
    <dbReference type="NCBI Taxonomy" id="64791"/>
    <lineage>
        <taxon>Eukaryota</taxon>
        <taxon>Metazoa</taxon>
        <taxon>Ecdysozoa</taxon>
        <taxon>Arthropoda</taxon>
        <taxon>Hexapoda</taxon>
        <taxon>Insecta</taxon>
        <taxon>Pterygota</taxon>
        <taxon>Neoptera</taxon>
        <taxon>Endopterygota</taxon>
        <taxon>Hymenoptera</taxon>
        <taxon>Apocrita</taxon>
        <taxon>Aculeata</taxon>
        <taxon>Formicoidea</taxon>
        <taxon>Formicidae</taxon>
        <taxon>Myrmicinae</taxon>
        <taxon>Mycetomoellerius</taxon>
    </lineage>
</organism>
<protein>
    <submittedName>
        <fullName evidence="2">Uncharacterized protein</fullName>
    </submittedName>
</protein>
<evidence type="ECO:0000313" key="3">
    <source>
        <dbReference type="Proteomes" id="UP000075809"/>
    </source>
</evidence>
<evidence type="ECO:0000313" key="2">
    <source>
        <dbReference type="EMBL" id="KYQ46593.1"/>
    </source>
</evidence>
<proteinExistence type="predicted"/>
<reference evidence="2 3" key="1">
    <citation type="submission" date="2015-09" db="EMBL/GenBank/DDBJ databases">
        <title>Trachymyrmex zeteki WGS genome.</title>
        <authorList>
            <person name="Nygaard S."/>
            <person name="Hu H."/>
            <person name="Boomsma J."/>
            <person name="Zhang G."/>
        </authorList>
    </citation>
    <scope>NUCLEOTIDE SEQUENCE [LARGE SCALE GENOMIC DNA]</scope>
    <source>
        <strain evidence="2">Tzet28-1</strain>
        <tissue evidence="2">Whole body</tissue>
    </source>
</reference>
<dbReference type="Proteomes" id="UP000075809">
    <property type="component" value="Unassembled WGS sequence"/>
</dbReference>
<evidence type="ECO:0000256" key="1">
    <source>
        <dbReference type="SAM" id="SignalP"/>
    </source>
</evidence>
<keyword evidence="3" id="KW-1185">Reference proteome</keyword>
<feature type="signal peptide" evidence="1">
    <location>
        <begin position="1"/>
        <end position="18"/>
    </location>
</feature>